<comment type="subcellular location">
    <subcellularLocation>
        <location evidence="1">Cell membrane</location>
        <topology evidence="1">Multi-pass membrane protein</topology>
    </subcellularLocation>
</comment>
<dbReference type="GO" id="GO:0005886">
    <property type="term" value="C:plasma membrane"/>
    <property type="evidence" value="ECO:0007669"/>
    <property type="project" value="UniProtKB-SubCell"/>
</dbReference>
<dbReference type="PROSITE" id="PS50156">
    <property type="entry name" value="SSD"/>
    <property type="match status" value="1"/>
</dbReference>
<dbReference type="EMBL" id="CP036269">
    <property type="protein sequence ID" value="QDT40921.1"/>
    <property type="molecule type" value="Genomic_DNA"/>
</dbReference>
<evidence type="ECO:0000259" key="9">
    <source>
        <dbReference type="PROSITE" id="PS50156"/>
    </source>
</evidence>
<feature type="domain" description="SSD" evidence="9">
    <location>
        <begin position="249"/>
        <end position="381"/>
    </location>
</feature>
<feature type="transmembrane region" description="Helical" evidence="8">
    <location>
        <begin position="671"/>
        <end position="695"/>
    </location>
</feature>
<evidence type="ECO:0000256" key="6">
    <source>
        <dbReference type="ARBA" id="ARBA00023136"/>
    </source>
</evidence>
<feature type="transmembrane region" description="Helical" evidence="8">
    <location>
        <begin position="283"/>
        <end position="303"/>
    </location>
</feature>
<evidence type="ECO:0000256" key="4">
    <source>
        <dbReference type="ARBA" id="ARBA00022692"/>
    </source>
</evidence>
<feature type="transmembrane region" description="Helical" evidence="8">
    <location>
        <begin position="360"/>
        <end position="382"/>
    </location>
</feature>
<keyword evidence="11" id="KW-1185">Reference proteome</keyword>
<keyword evidence="6 8" id="KW-0472">Membrane</keyword>
<feature type="transmembrane region" description="Helical" evidence="8">
    <location>
        <begin position="707"/>
        <end position="727"/>
    </location>
</feature>
<dbReference type="InterPro" id="IPR000731">
    <property type="entry name" value="SSD"/>
</dbReference>
<sequence length="838" mass="92232">MFRVLGNTVVRYWQIFLVCWVLALIGISYAAPEWSTVVQNGEFAFMPGDSPSIQGEKLFKRAFPDDLLASSIVIVVRREHGDQGLMPKDLKFIEEKLKPKLEEIAHPEEHQDQDKTQSDQKEDLAPKGDSSEQTKNPSNISRIRTYTDKTIGDLLQSEDNKASLVIVELSTEFLDQSNGKTVESIENLIQHDDEFKKSIEPGLDIALSGIATVGRDMIRAANQSAEATELWTVLLVILLLIIIYRAPILALIPLFTVFVSVKIALSVLAILGGWGIVGLFSGIEVYVTVILYGAGVDYCLFLIARHREELDKECTFKEAISNSIATVGSALAASAGTTMCGIGMMVFAEFGKFQQAGVAMALSLSFVLLASLTLSPALLCLAGRLAYWPQTFSERVAISAGWLTPSSVMARLMQRNWTGSIWDSVSQALLRSPGKIWLSTFLVLFPFALISLACYGNLSYGLLSELPSEDPSVVGTKAVQGHYPAGATGPLTLLFKNPQINFSDAEGRAAIEDLTDDLLKQKDELGIADIRNMTKPFGIGAADEMEKAKDLRGLAKIRAISRIKLIKNYYVSSEPDDEENQNHVTRMDLILEKDPFSHDSMKQLERVKKAVKKSLPPDLRDNSELFYIGATASISDLKNVTDQDQARIDILVLGSVFIILVILLRRPAISAYLIVSVFFSYLVTLGITFAVFWALDPHNFTGLDWKVPMFLFTILIAVGEDYNIYLITRIDEEQKTKGPVDGVISALKNTGGIISSCGIIMAGTFSSLMAGTLVGMQQLGFALAFGVLLDTFIIRPIIVPAYLIMLYRGYFGSWGKYLGAAQFLETKPQPELDSPHVK</sequence>
<keyword evidence="4 8" id="KW-0812">Transmembrane</keyword>
<dbReference type="Pfam" id="PF03176">
    <property type="entry name" value="MMPL"/>
    <property type="match status" value="2"/>
</dbReference>
<gene>
    <name evidence="10" type="primary">ydgH_1</name>
    <name evidence="10" type="ORF">Pan241w_09800</name>
</gene>
<feature type="transmembrane region" description="Helical" evidence="8">
    <location>
        <begin position="781"/>
        <end position="807"/>
    </location>
</feature>
<dbReference type="AlphaFoldDB" id="A0A517RAN2"/>
<dbReference type="PANTHER" id="PTHR33406:SF6">
    <property type="entry name" value="MEMBRANE PROTEIN YDGH-RELATED"/>
    <property type="match status" value="1"/>
</dbReference>
<dbReference type="InterPro" id="IPR050545">
    <property type="entry name" value="Mycobact_MmpL"/>
</dbReference>
<evidence type="ECO:0000256" key="3">
    <source>
        <dbReference type="ARBA" id="ARBA00022475"/>
    </source>
</evidence>
<dbReference type="InterPro" id="IPR004869">
    <property type="entry name" value="MMPL_dom"/>
</dbReference>
<protein>
    <submittedName>
        <fullName evidence="10">Membrane protein YdgH</fullName>
    </submittedName>
</protein>
<organism evidence="10 11">
    <name type="scientific">Gimesia alba</name>
    <dbReference type="NCBI Taxonomy" id="2527973"/>
    <lineage>
        <taxon>Bacteria</taxon>
        <taxon>Pseudomonadati</taxon>
        <taxon>Planctomycetota</taxon>
        <taxon>Planctomycetia</taxon>
        <taxon>Planctomycetales</taxon>
        <taxon>Planctomycetaceae</taxon>
        <taxon>Gimesia</taxon>
    </lineage>
</organism>
<dbReference type="Gene3D" id="1.20.1640.10">
    <property type="entry name" value="Multidrug efflux transporter AcrB transmembrane domain"/>
    <property type="match status" value="2"/>
</dbReference>
<comment type="similarity">
    <text evidence="2">Belongs to the resistance-nodulation-cell division (RND) (TC 2.A.6) family. MmpL subfamily.</text>
</comment>
<feature type="transmembrane region" description="Helical" evidence="8">
    <location>
        <begin position="646"/>
        <end position="664"/>
    </location>
</feature>
<reference evidence="10 11" key="1">
    <citation type="submission" date="2019-02" db="EMBL/GenBank/DDBJ databases">
        <title>Deep-cultivation of Planctomycetes and their phenomic and genomic characterization uncovers novel biology.</title>
        <authorList>
            <person name="Wiegand S."/>
            <person name="Jogler M."/>
            <person name="Boedeker C."/>
            <person name="Pinto D."/>
            <person name="Vollmers J."/>
            <person name="Rivas-Marin E."/>
            <person name="Kohn T."/>
            <person name="Peeters S.H."/>
            <person name="Heuer A."/>
            <person name="Rast P."/>
            <person name="Oberbeckmann S."/>
            <person name="Bunk B."/>
            <person name="Jeske O."/>
            <person name="Meyerdierks A."/>
            <person name="Storesund J.E."/>
            <person name="Kallscheuer N."/>
            <person name="Luecker S."/>
            <person name="Lage O.M."/>
            <person name="Pohl T."/>
            <person name="Merkel B.J."/>
            <person name="Hornburger P."/>
            <person name="Mueller R.-W."/>
            <person name="Bruemmer F."/>
            <person name="Labrenz M."/>
            <person name="Spormann A.M."/>
            <person name="Op den Camp H."/>
            <person name="Overmann J."/>
            <person name="Amann R."/>
            <person name="Jetten M.S.M."/>
            <person name="Mascher T."/>
            <person name="Medema M.H."/>
            <person name="Devos D.P."/>
            <person name="Kaster A.-K."/>
            <person name="Ovreas L."/>
            <person name="Rohde M."/>
            <person name="Galperin M.Y."/>
            <person name="Jogler C."/>
        </authorList>
    </citation>
    <scope>NUCLEOTIDE SEQUENCE [LARGE SCALE GENOMIC DNA]</scope>
    <source>
        <strain evidence="10 11">Pan241w</strain>
    </source>
</reference>
<name>A0A517RAN2_9PLAN</name>
<evidence type="ECO:0000256" key="1">
    <source>
        <dbReference type="ARBA" id="ARBA00004651"/>
    </source>
</evidence>
<evidence type="ECO:0000313" key="11">
    <source>
        <dbReference type="Proteomes" id="UP000317171"/>
    </source>
</evidence>
<dbReference type="RefSeq" id="WP_145211659.1">
    <property type="nucleotide sequence ID" value="NZ_CP036269.1"/>
</dbReference>
<dbReference type="PANTHER" id="PTHR33406">
    <property type="entry name" value="MEMBRANE PROTEIN MJ1562-RELATED"/>
    <property type="match status" value="1"/>
</dbReference>
<evidence type="ECO:0000256" key="5">
    <source>
        <dbReference type="ARBA" id="ARBA00022989"/>
    </source>
</evidence>
<keyword evidence="3" id="KW-1003">Cell membrane</keyword>
<feature type="transmembrane region" description="Helical" evidence="8">
    <location>
        <begin position="324"/>
        <end position="348"/>
    </location>
</feature>
<feature type="transmembrane region" description="Helical" evidence="8">
    <location>
        <begin position="753"/>
        <end position="775"/>
    </location>
</feature>
<feature type="transmembrane region" description="Helical" evidence="8">
    <location>
        <begin position="254"/>
        <end position="277"/>
    </location>
</feature>
<dbReference type="SUPFAM" id="SSF82866">
    <property type="entry name" value="Multidrug efflux transporter AcrB transmembrane domain"/>
    <property type="match status" value="2"/>
</dbReference>
<feature type="compositionally biased region" description="Polar residues" evidence="7">
    <location>
        <begin position="133"/>
        <end position="142"/>
    </location>
</feature>
<evidence type="ECO:0000256" key="8">
    <source>
        <dbReference type="SAM" id="Phobius"/>
    </source>
</evidence>
<accession>A0A517RAN2</accession>
<feature type="transmembrane region" description="Helical" evidence="8">
    <location>
        <begin position="230"/>
        <end position="247"/>
    </location>
</feature>
<proteinExistence type="inferred from homology"/>
<feature type="transmembrane region" description="Helical" evidence="8">
    <location>
        <begin position="436"/>
        <end position="458"/>
    </location>
</feature>
<feature type="region of interest" description="Disordered" evidence="7">
    <location>
        <begin position="106"/>
        <end position="142"/>
    </location>
</feature>
<evidence type="ECO:0000256" key="2">
    <source>
        <dbReference type="ARBA" id="ARBA00010157"/>
    </source>
</evidence>
<feature type="compositionally biased region" description="Basic and acidic residues" evidence="7">
    <location>
        <begin position="106"/>
        <end position="132"/>
    </location>
</feature>
<evidence type="ECO:0000313" key="10">
    <source>
        <dbReference type="EMBL" id="QDT40921.1"/>
    </source>
</evidence>
<dbReference type="OrthoDB" id="9782006at2"/>
<keyword evidence="5 8" id="KW-1133">Transmembrane helix</keyword>
<dbReference type="KEGG" id="gaz:Pan241w_09800"/>
<dbReference type="Proteomes" id="UP000317171">
    <property type="component" value="Chromosome"/>
</dbReference>
<evidence type="ECO:0000256" key="7">
    <source>
        <dbReference type="SAM" id="MobiDB-lite"/>
    </source>
</evidence>